<dbReference type="EMBL" id="AHHD01000076">
    <property type="protein sequence ID" value="EKG20832.1"/>
    <property type="molecule type" value="Genomic_DNA"/>
</dbReference>
<gene>
    <name evidence="3" type="ORF">MPH_01866</name>
</gene>
<protein>
    <submittedName>
        <fullName evidence="3">Uncharacterized protein</fullName>
    </submittedName>
</protein>
<reference evidence="3 4" key="1">
    <citation type="journal article" date="2012" name="BMC Genomics">
        <title>Tools to kill: Genome of one of the most destructive plant pathogenic fungi Macrophomina phaseolina.</title>
        <authorList>
            <person name="Islam M.S."/>
            <person name="Haque M.S."/>
            <person name="Islam M.M."/>
            <person name="Emdad E.M."/>
            <person name="Halim A."/>
            <person name="Hossen Q.M.M."/>
            <person name="Hossain M.Z."/>
            <person name="Ahmed B."/>
            <person name="Rahim S."/>
            <person name="Rahman M.S."/>
            <person name="Alam M.M."/>
            <person name="Hou S."/>
            <person name="Wan X."/>
            <person name="Saito J.A."/>
            <person name="Alam M."/>
        </authorList>
    </citation>
    <scope>NUCLEOTIDE SEQUENCE [LARGE SCALE GENOMIC DNA]</scope>
    <source>
        <strain evidence="3 4">MS6</strain>
    </source>
</reference>
<dbReference type="AlphaFoldDB" id="K2S7E7"/>
<evidence type="ECO:0000256" key="2">
    <source>
        <dbReference type="SAM" id="Phobius"/>
    </source>
</evidence>
<evidence type="ECO:0000313" key="3">
    <source>
        <dbReference type="EMBL" id="EKG20832.1"/>
    </source>
</evidence>
<keyword evidence="2" id="KW-0472">Membrane</keyword>
<feature type="region of interest" description="Disordered" evidence="1">
    <location>
        <begin position="141"/>
        <end position="160"/>
    </location>
</feature>
<keyword evidence="2" id="KW-1133">Transmembrane helix</keyword>
<dbReference type="Proteomes" id="UP000007129">
    <property type="component" value="Unassembled WGS sequence"/>
</dbReference>
<evidence type="ECO:0000256" key="1">
    <source>
        <dbReference type="SAM" id="MobiDB-lite"/>
    </source>
</evidence>
<sequence>MTGTQVSHVSSSAEFGSSGASVKLLFILPSSFFAFLQMISGANFSTAVQIGYMELMIIRSWIWQKRPEPSRTTGMAASAYTTNMERNSPRQRLPMPRRRYGASLGMAWSLASSTARQYRQVKVFSTMLRKKRLRFTQMRMSSQNISMRRRRRRSEICSSK</sequence>
<dbReference type="InParanoid" id="K2S7E7"/>
<proteinExistence type="predicted"/>
<dbReference type="VEuPathDB" id="FungiDB:MPH_01866"/>
<accession>K2S7E7</accession>
<dbReference type="HOGENOM" id="CLU_1652480_0_0_1"/>
<comment type="caution">
    <text evidence="3">The sequence shown here is derived from an EMBL/GenBank/DDBJ whole genome shotgun (WGS) entry which is preliminary data.</text>
</comment>
<organism evidence="3 4">
    <name type="scientific">Macrophomina phaseolina (strain MS6)</name>
    <name type="common">Charcoal rot fungus</name>
    <dbReference type="NCBI Taxonomy" id="1126212"/>
    <lineage>
        <taxon>Eukaryota</taxon>
        <taxon>Fungi</taxon>
        <taxon>Dikarya</taxon>
        <taxon>Ascomycota</taxon>
        <taxon>Pezizomycotina</taxon>
        <taxon>Dothideomycetes</taxon>
        <taxon>Dothideomycetes incertae sedis</taxon>
        <taxon>Botryosphaeriales</taxon>
        <taxon>Botryosphaeriaceae</taxon>
        <taxon>Macrophomina</taxon>
    </lineage>
</organism>
<keyword evidence="2" id="KW-0812">Transmembrane</keyword>
<evidence type="ECO:0000313" key="4">
    <source>
        <dbReference type="Proteomes" id="UP000007129"/>
    </source>
</evidence>
<feature type="transmembrane region" description="Helical" evidence="2">
    <location>
        <begin position="32"/>
        <end position="52"/>
    </location>
</feature>
<name>K2S7E7_MACPH</name>